<evidence type="ECO:0000256" key="5">
    <source>
        <dbReference type="ARBA" id="ARBA00023002"/>
    </source>
</evidence>
<accession>A0A814VQE8</accession>
<protein>
    <recommendedName>
        <fullName evidence="6">Extradiol ring-cleavage dioxygenase class III enzyme subunit B domain-containing protein</fullName>
    </recommendedName>
</protein>
<evidence type="ECO:0000313" key="8">
    <source>
        <dbReference type="EMBL" id="CAF1256976.1"/>
    </source>
</evidence>
<name>A0A814VQE8_9BILA</name>
<sequence length="271" mass="30230">MSSSKQPAMYVTHGGGPCWFMDGKDFPSFANIDKNSAGAKWFRQLPHQIGQSDQHKPKAILLVSAHWESSDVVHISAQAQHTDLYYDYGGFPKETYEIKFQPKGDLQLSQQVLDLLKKSNISAVLNSKRNFDHGVFIPLKLMYPNANIPVVSMSILDTYSPEQHVAIGKALSPLREQGVLIIGSGSITHGRASREQINEFVDAITNTLQTLSPNEREETMINWTRLPYARENHGREDHLIPLHVVVGAAGQDKCELLNPHLSKSLAAYKFA</sequence>
<reference evidence="7" key="1">
    <citation type="submission" date="2021-02" db="EMBL/GenBank/DDBJ databases">
        <authorList>
            <person name="Nowell W R."/>
        </authorList>
    </citation>
    <scope>NUCLEOTIDE SEQUENCE</scope>
</reference>
<dbReference type="Proteomes" id="UP000681722">
    <property type="component" value="Unassembled WGS sequence"/>
</dbReference>
<dbReference type="PANTHER" id="PTHR30096">
    <property type="entry name" value="4,5-DOPA DIOXYGENASE EXTRADIOL-LIKE PROTEIN"/>
    <property type="match status" value="1"/>
</dbReference>
<dbReference type="Gene3D" id="3.40.830.10">
    <property type="entry name" value="LigB-like"/>
    <property type="match status" value="1"/>
</dbReference>
<dbReference type="OrthoDB" id="7396853at2759"/>
<evidence type="ECO:0000313" key="7">
    <source>
        <dbReference type="EMBL" id="CAF1194194.1"/>
    </source>
</evidence>
<dbReference type="Proteomes" id="UP000682733">
    <property type="component" value="Unassembled WGS sequence"/>
</dbReference>
<proteinExistence type="inferred from homology"/>
<evidence type="ECO:0000256" key="3">
    <source>
        <dbReference type="ARBA" id="ARBA00022723"/>
    </source>
</evidence>
<dbReference type="EMBL" id="CAJOBC010008325">
    <property type="protein sequence ID" value="CAF3958553.1"/>
    <property type="molecule type" value="Genomic_DNA"/>
</dbReference>
<feature type="domain" description="Extradiol ring-cleavage dioxygenase class III enzyme subunit B" evidence="6">
    <location>
        <begin position="42"/>
        <end position="264"/>
    </location>
</feature>
<dbReference type="PANTHER" id="PTHR30096:SF0">
    <property type="entry name" value="4,5-DOPA DIOXYGENASE EXTRADIOL-LIKE PROTEIN"/>
    <property type="match status" value="1"/>
</dbReference>
<keyword evidence="3" id="KW-0479">Metal-binding</keyword>
<evidence type="ECO:0000256" key="4">
    <source>
        <dbReference type="ARBA" id="ARBA00022833"/>
    </source>
</evidence>
<keyword evidence="4" id="KW-0862">Zinc</keyword>
<dbReference type="InterPro" id="IPR004183">
    <property type="entry name" value="Xdiol_dOase_suB"/>
</dbReference>
<dbReference type="AlphaFoldDB" id="A0A814VQE8"/>
<evidence type="ECO:0000259" key="6">
    <source>
        <dbReference type="Pfam" id="PF02900"/>
    </source>
</evidence>
<dbReference type="GO" id="GO:0008198">
    <property type="term" value="F:ferrous iron binding"/>
    <property type="evidence" value="ECO:0007669"/>
    <property type="project" value="InterPro"/>
</dbReference>
<dbReference type="Pfam" id="PF02900">
    <property type="entry name" value="LigB"/>
    <property type="match status" value="1"/>
</dbReference>
<dbReference type="Proteomes" id="UP000677228">
    <property type="component" value="Unassembled WGS sequence"/>
</dbReference>
<comment type="caution">
    <text evidence="7">The sequence shown here is derived from an EMBL/GenBank/DDBJ whole genome shotgun (WGS) entry which is preliminary data.</text>
</comment>
<evidence type="ECO:0000313" key="11">
    <source>
        <dbReference type="Proteomes" id="UP000663829"/>
    </source>
</evidence>
<comment type="cofactor">
    <cofactor evidence="1">
        <name>Zn(2+)</name>
        <dbReference type="ChEBI" id="CHEBI:29105"/>
    </cofactor>
</comment>
<gene>
    <name evidence="7" type="ORF">GPM918_LOCUS23368</name>
    <name evidence="8" type="ORF">OVA965_LOCUS26542</name>
    <name evidence="9" type="ORF">SRO942_LOCUS23367</name>
    <name evidence="10" type="ORF">TMI583_LOCUS27280</name>
</gene>
<dbReference type="InterPro" id="IPR014436">
    <property type="entry name" value="Extradiol_dOase_DODA"/>
</dbReference>
<dbReference type="PIRSF" id="PIRSF006157">
    <property type="entry name" value="Doxgns_DODA"/>
    <property type="match status" value="1"/>
</dbReference>
<evidence type="ECO:0000313" key="9">
    <source>
        <dbReference type="EMBL" id="CAF3958553.1"/>
    </source>
</evidence>
<comment type="similarity">
    <text evidence="2">Belongs to the DODA-type extradiol aromatic ring-opening dioxygenase family.</text>
</comment>
<dbReference type="CDD" id="cd07363">
    <property type="entry name" value="45_DOPA_Dioxygenase"/>
    <property type="match status" value="1"/>
</dbReference>
<keyword evidence="5" id="KW-0560">Oxidoreductase</keyword>
<dbReference type="Proteomes" id="UP000663829">
    <property type="component" value="Unassembled WGS sequence"/>
</dbReference>
<dbReference type="GO" id="GO:0008270">
    <property type="term" value="F:zinc ion binding"/>
    <property type="evidence" value="ECO:0007669"/>
    <property type="project" value="InterPro"/>
</dbReference>
<organism evidence="7 11">
    <name type="scientific">Didymodactylos carnosus</name>
    <dbReference type="NCBI Taxonomy" id="1234261"/>
    <lineage>
        <taxon>Eukaryota</taxon>
        <taxon>Metazoa</taxon>
        <taxon>Spiralia</taxon>
        <taxon>Gnathifera</taxon>
        <taxon>Rotifera</taxon>
        <taxon>Eurotatoria</taxon>
        <taxon>Bdelloidea</taxon>
        <taxon>Philodinida</taxon>
        <taxon>Philodinidae</taxon>
        <taxon>Didymodactylos</taxon>
    </lineage>
</organism>
<evidence type="ECO:0000256" key="2">
    <source>
        <dbReference type="ARBA" id="ARBA00007581"/>
    </source>
</evidence>
<dbReference type="EMBL" id="CAJNOQ010008324">
    <property type="protein sequence ID" value="CAF1194194.1"/>
    <property type="molecule type" value="Genomic_DNA"/>
</dbReference>
<dbReference type="EMBL" id="CAJOBA010038617">
    <property type="protein sequence ID" value="CAF4063834.1"/>
    <property type="molecule type" value="Genomic_DNA"/>
</dbReference>
<dbReference type="EMBL" id="CAJNOK010017065">
    <property type="protein sequence ID" value="CAF1256976.1"/>
    <property type="molecule type" value="Genomic_DNA"/>
</dbReference>
<keyword evidence="11" id="KW-1185">Reference proteome</keyword>
<evidence type="ECO:0000256" key="1">
    <source>
        <dbReference type="ARBA" id="ARBA00001947"/>
    </source>
</evidence>
<dbReference type="GO" id="GO:0016702">
    <property type="term" value="F:oxidoreductase activity, acting on single donors with incorporation of molecular oxygen, incorporation of two atoms of oxygen"/>
    <property type="evidence" value="ECO:0007669"/>
    <property type="project" value="UniProtKB-ARBA"/>
</dbReference>
<evidence type="ECO:0000313" key="10">
    <source>
        <dbReference type="EMBL" id="CAF4063834.1"/>
    </source>
</evidence>
<dbReference type="SUPFAM" id="SSF53213">
    <property type="entry name" value="LigB-like"/>
    <property type="match status" value="1"/>
</dbReference>